<dbReference type="InterPro" id="IPR000306">
    <property type="entry name" value="Znf_FYVE"/>
</dbReference>
<dbReference type="InterPro" id="IPR011993">
    <property type="entry name" value="PH-like_dom_sf"/>
</dbReference>
<dbReference type="InterPro" id="IPR017455">
    <property type="entry name" value="Znf_FYVE-rel"/>
</dbReference>
<dbReference type="CDD" id="cd15719">
    <property type="entry name" value="FYVE_WDFY3"/>
    <property type="match status" value="1"/>
</dbReference>
<dbReference type="Pfam" id="PF00400">
    <property type="entry name" value="WD40"/>
    <property type="match status" value="2"/>
</dbReference>
<dbReference type="InterPro" id="IPR000409">
    <property type="entry name" value="BEACH_dom"/>
</dbReference>
<keyword evidence="1 7" id="KW-0853">WD repeat</keyword>
<dbReference type="Gene3D" id="3.30.40.10">
    <property type="entry name" value="Zinc/RING finger domain, C3HC4 (zinc finger)"/>
    <property type="match status" value="1"/>
</dbReference>
<dbReference type="PANTHER" id="PTHR46108">
    <property type="entry name" value="BLUE CHEESE"/>
    <property type="match status" value="1"/>
</dbReference>
<evidence type="ECO:0000256" key="5">
    <source>
        <dbReference type="ARBA" id="ARBA00022833"/>
    </source>
</evidence>
<dbReference type="InterPro" id="IPR011011">
    <property type="entry name" value="Znf_FYVE_PHD"/>
</dbReference>
<dbReference type="Gene3D" id="2.130.10.10">
    <property type="entry name" value="YVTN repeat-like/Quinoprotein amine dehydrogenase"/>
    <property type="match status" value="1"/>
</dbReference>
<keyword evidence="5" id="KW-0862">Zinc</keyword>
<dbReference type="PROSITE" id="PS50197">
    <property type="entry name" value="BEACH"/>
    <property type="match status" value="1"/>
</dbReference>
<dbReference type="InterPro" id="IPR019775">
    <property type="entry name" value="WD40_repeat_CS"/>
</dbReference>
<dbReference type="PANTHER" id="PTHR46108:SF4">
    <property type="entry name" value="BLUE CHEESE"/>
    <property type="match status" value="1"/>
</dbReference>
<dbReference type="Proteomes" id="UP001497623">
    <property type="component" value="Unassembled WGS sequence"/>
</dbReference>
<dbReference type="PROSITE" id="PS00678">
    <property type="entry name" value="WD_REPEATS_1"/>
    <property type="match status" value="1"/>
</dbReference>
<dbReference type="PROSITE" id="PS50294">
    <property type="entry name" value="WD_REPEATS_REGION"/>
    <property type="match status" value="1"/>
</dbReference>
<evidence type="ECO:0000256" key="1">
    <source>
        <dbReference type="ARBA" id="ARBA00022574"/>
    </source>
</evidence>
<keyword evidence="3" id="KW-0677">Repeat</keyword>
<keyword evidence="2" id="KW-0479">Metal-binding</keyword>
<dbReference type="GO" id="GO:0008270">
    <property type="term" value="F:zinc ion binding"/>
    <property type="evidence" value="ECO:0007669"/>
    <property type="project" value="UniProtKB-KW"/>
</dbReference>
<dbReference type="PROSITE" id="PS51783">
    <property type="entry name" value="PH_BEACH"/>
    <property type="match status" value="1"/>
</dbReference>
<dbReference type="SUPFAM" id="SSF81837">
    <property type="entry name" value="BEACH domain"/>
    <property type="match status" value="1"/>
</dbReference>
<evidence type="ECO:0000259" key="9">
    <source>
        <dbReference type="PROSITE" id="PS50178"/>
    </source>
</evidence>
<gene>
    <name evidence="12" type="ORF">MNOR_LOCUS9205</name>
</gene>
<evidence type="ECO:0000256" key="3">
    <source>
        <dbReference type="ARBA" id="ARBA00022737"/>
    </source>
</evidence>
<dbReference type="Pfam" id="PF15787">
    <property type="entry name" value="DUF4704"/>
    <property type="match status" value="1"/>
</dbReference>
<evidence type="ECO:0000256" key="6">
    <source>
        <dbReference type="PROSITE-ProRule" id="PRU00091"/>
    </source>
</evidence>
<feature type="non-terminal residue" evidence="12">
    <location>
        <position position="1"/>
    </location>
</feature>
<dbReference type="SUPFAM" id="SSF57903">
    <property type="entry name" value="FYVE/PHD zinc finger"/>
    <property type="match status" value="1"/>
</dbReference>
<dbReference type="SUPFAM" id="SSF49899">
    <property type="entry name" value="Concanavalin A-like lectins/glucanases"/>
    <property type="match status" value="1"/>
</dbReference>
<accession>A0AAV2QA96</accession>
<dbReference type="CDD" id="cd06071">
    <property type="entry name" value="Beach"/>
    <property type="match status" value="1"/>
</dbReference>
<feature type="domain" description="BEACH-type PH" evidence="11">
    <location>
        <begin position="1358"/>
        <end position="1483"/>
    </location>
</feature>
<dbReference type="InterPro" id="IPR036322">
    <property type="entry name" value="WD40_repeat_dom_sf"/>
</dbReference>
<evidence type="ECO:0000256" key="4">
    <source>
        <dbReference type="ARBA" id="ARBA00022771"/>
    </source>
</evidence>
<feature type="repeat" description="WD" evidence="7">
    <location>
        <begin position="2057"/>
        <end position="2075"/>
    </location>
</feature>
<dbReference type="Gene3D" id="2.30.29.30">
    <property type="entry name" value="Pleckstrin-homology domain (PH domain)/Phosphotyrosine-binding domain (PTB)"/>
    <property type="match status" value="1"/>
</dbReference>
<dbReference type="InterPro" id="IPR015943">
    <property type="entry name" value="WD40/YVTN_repeat-like_dom_sf"/>
</dbReference>
<dbReference type="SMART" id="SM00320">
    <property type="entry name" value="WD40"/>
    <property type="match status" value="5"/>
</dbReference>
<proteinExistence type="predicted"/>
<protein>
    <recommendedName>
        <fullName evidence="14">WD repeat and FYVE domain-containing protein 3</fullName>
    </recommendedName>
</protein>
<dbReference type="PROSITE" id="PS50178">
    <property type="entry name" value="ZF_FYVE"/>
    <property type="match status" value="1"/>
</dbReference>
<evidence type="ECO:0000259" key="10">
    <source>
        <dbReference type="PROSITE" id="PS50197"/>
    </source>
</evidence>
<dbReference type="InterPro" id="IPR013083">
    <property type="entry name" value="Znf_RING/FYVE/PHD"/>
</dbReference>
<dbReference type="Pfam" id="PF02138">
    <property type="entry name" value="Beach"/>
    <property type="match status" value="1"/>
</dbReference>
<organism evidence="12 13">
    <name type="scientific">Meganyctiphanes norvegica</name>
    <name type="common">Northern krill</name>
    <name type="synonym">Thysanopoda norvegica</name>
    <dbReference type="NCBI Taxonomy" id="48144"/>
    <lineage>
        <taxon>Eukaryota</taxon>
        <taxon>Metazoa</taxon>
        <taxon>Ecdysozoa</taxon>
        <taxon>Arthropoda</taxon>
        <taxon>Crustacea</taxon>
        <taxon>Multicrustacea</taxon>
        <taxon>Malacostraca</taxon>
        <taxon>Eumalacostraca</taxon>
        <taxon>Eucarida</taxon>
        <taxon>Euphausiacea</taxon>
        <taxon>Euphausiidae</taxon>
        <taxon>Meganyctiphanes</taxon>
    </lineage>
</organism>
<feature type="domain" description="BEACH" evidence="10">
    <location>
        <begin position="1511"/>
        <end position="1804"/>
    </location>
</feature>
<dbReference type="InterPro" id="IPR031570">
    <property type="entry name" value="NBEA/BDCP_DUF4704"/>
</dbReference>
<dbReference type="SMART" id="SM01026">
    <property type="entry name" value="Beach"/>
    <property type="match status" value="1"/>
</dbReference>
<dbReference type="EMBL" id="CAXKWB010004407">
    <property type="protein sequence ID" value="CAL4073713.1"/>
    <property type="molecule type" value="Genomic_DNA"/>
</dbReference>
<evidence type="ECO:0000256" key="2">
    <source>
        <dbReference type="ARBA" id="ARBA00022723"/>
    </source>
</evidence>
<keyword evidence="4 6" id="KW-0863">Zinc-finger</keyword>
<reference evidence="12 13" key="1">
    <citation type="submission" date="2024-05" db="EMBL/GenBank/DDBJ databases">
        <authorList>
            <person name="Wallberg A."/>
        </authorList>
    </citation>
    <scope>NUCLEOTIDE SEQUENCE [LARGE SCALE GENOMIC DNA]</scope>
</reference>
<feature type="compositionally biased region" description="Low complexity" evidence="8">
    <location>
        <begin position="2106"/>
        <end position="2119"/>
    </location>
</feature>
<feature type="repeat" description="WD" evidence="7">
    <location>
        <begin position="1948"/>
        <end position="1989"/>
    </location>
</feature>
<feature type="region of interest" description="Disordered" evidence="8">
    <location>
        <begin position="2102"/>
        <end position="2122"/>
    </location>
</feature>
<feature type="domain" description="FYVE-type" evidence="9">
    <location>
        <begin position="2360"/>
        <end position="2420"/>
    </location>
</feature>
<dbReference type="InterPro" id="IPR023362">
    <property type="entry name" value="PH-BEACH_dom"/>
</dbReference>
<dbReference type="Pfam" id="PF14844">
    <property type="entry name" value="PH_BEACH"/>
    <property type="match status" value="1"/>
</dbReference>
<dbReference type="Pfam" id="PF01363">
    <property type="entry name" value="FYVE"/>
    <property type="match status" value="1"/>
</dbReference>
<evidence type="ECO:0000313" key="12">
    <source>
        <dbReference type="EMBL" id="CAL4073713.1"/>
    </source>
</evidence>
<name>A0AAV2QA96_MEGNR</name>
<keyword evidence="13" id="KW-1185">Reference proteome</keyword>
<evidence type="ECO:0008006" key="14">
    <source>
        <dbReference type="Google" id="ProtNLM"/>
    </source>
</evidence>
<dbReference type="SUPFAM" id="SSF50729">
    <property type="entry name" value="PH domain-like"/>
    <property type="match status" value="1"/>
</dbReference>
<dbReference type="InterPro" id="IPR001680">
    <property type="entry name" value="WD40_rpt"/>
</dbReference>
<dbReference type="FunFam" id="1.10.1540.10:FF:000002">
    <property type="entry name" value="WD repeat and FYVE domain containing 3"/>
    <property type="match status" value="1"/>
</dbReference>
<sequence length="2423" mass="271020">EPEVVGDFGCRVWCPDLLTEGQWHHLVVCLNRSVLKNSQLSIYIDGQSVAQKKLHYILQNPGGGAANLTVASSVYAYIGTPPSYRRHSRLSWKQGACHLVEDVLQPNMVSLLHQLGPHYNGSLQSPQLPDDKKQRCEPMGVIAPEEKIVFGLNATAISYLTLNKIRKVFSKVDNKAIAKQLGMSSHENATPIRVLHNSAGHLSGPSRSLGGVVLGYLGVRVFCPRPVAALLDNVGGCSVLLGLVAMSTDVESLYASVKALSCVIKSSRSAQVEMEQCGGYQTLALLLRRKKNLLNSHILHLCMSLAGSGEARESSAIPNTSAFNDLLCDLEVWSDAPGELCRTLLEHLVELARESGERHHNVRIIRNLRLVFRLLHLLWENSGARENSTSPANSSFFINIPVTNGSCQPLFNSNIAPVIFTLLTTLLANNPRPQDLLSFGQFIVSTLPTLSISEKNVELKSLSEMKNGESSECRNILLRNKCLEIIHTLLYNSNKNTIHLGFCEEVVKVLGLDWVLLFMQGHLHPSTVLVALRMLVALLSNAGILAKFRDASHNGGWMTDAHQVTSNRLGQVLGYSMGGAGRSASEIRDEAFHMPGFQLLTWLMPRHIHVPQVYYLLLALLLGQPVKNVQNNTKLDLDSIWTFVFGVPASQCATTISGRVSLCPEAAIALLAMVRAMLNQEEKGKFFPLSSKDSKQRELPEWLSNYPVTLIQFLRFLYQQNGDFLPVFLSGDVLTALASTLFPYTANSEPTSLTSPEDEKFLGSTEVVMVKSESSGSLTSHPAKKQVMDFLKNLVVDSLSLPPAKSSPHTIDLLLEAAPENGSVTGLCEFQTQLLGTLMEHLLDADILIGEGAALPIVAGGAVQHIAPNVFYLAGRIVDKLWAGVMNKDPHEVFDFIIKLISQSKRRASGLNLECIYHCLNRTILYLLSRPATTIAAQMSILEGLHKLTTHRSIVFGAGNHEPEFVACLTYCLLQLTADIKITTDTSGRTTWHVNPAGAAAVNFSSSSGSTGRASGCEQDFAEATATQGLNLMATAATRVWEELYITKKPAIEEVFKVSLSNPNSGSKAPELNHVRDMVNEASHRLWLAFLDGEKKQSYRLPWEIPINTQIQSVTNKRHHLRHPPDELNCFTKCIKILYIYSKNIKPAFVQLSNQFKTNFFVNNDLIGFPKYQYLTIHKSVKCVLDSKSRSKKSFRKGLKQHFYCPRLTAWYESSRRFFLRFILHEKVYSNRTVTFFTKCYKKRQIKYKVAASFDSKKYCEHRRPEGLSDIEVPEREIVITEVLAVTQTEAFVGKEVGEVDIQGLKRTLRPANINRTTSELEDEGDILDMNELMTADTNTPSEDQNNPDNQTLLRLLEHGEKISHMFRCARIQGLDTIEGLLLFGREHFYIVDGFTLLKCREIRDIASLPEGSHEPIIPSANPSLAPLEAHSCTKFNYDEIREVHQRRYLLQPIALEIFSMDGRNYLLALPRKLRNKVYQRLMVVCTGLADNAAQSVEGQRRSASVEQAGGLFSSIIGETSVTHRWVRGEISNFQYLMHLNTLAGRSYNDLMQYPIFPWILADYESQELDLTNPATFRDLAKPMGAQTPDRLEQFFKRYREWDDPSGETPPYHYGTHYSSAMIVSSYLVRMEPFTQHFLRLQGGHFDLADRMFHSMKEAWHSASRNNMADVKELIPEFFYLPDFFKNDNKFDLGCKQNGTLLDDVVLPPWAKNDSREFIRLHRAALECDYISSHLHEWIDLIFGYKQQGPPAVEAVNVFHHLFYEGNVDIYSIDDPLKKNATIGFINNFGQIPKQLFKKPHPCKRLSGQRASIIDTGPLSQTPQVTPLEKVFFNNLDNLKPSMQAVKEVKGTVGQIIAQDKMILAVEQNKTLIPPTFTRYLAWGFADQSLRIGGYESERAVVVSEMQQNGEILTAVCPNHKTVITAGTSTVVNVYEVVKRHIIRKKILYGHSDAITCLAASSAYGLLVSGSRDRTAIIWDLARLSYVRQLIPHQAPVAALAINELTGDIATCAGTWLHVWSITGVPVASVNTALGAHSPHQQILCVAFSAMYEWDHNNVIMTGSSDGVVRMWSVEYVQAPADEDNVNANEVKTAASNLNITRGDNESANLNNNDMNNSNDAEDSNLKQTITADSVWDQNIWELYDYLVFNNEPYTGLPTSFESFIEDKKGVSSEDLSKEKRPLQRQVALSSVGSGNSMETSQSLEAQDDMIFRRSSHYPQGVSRAISTIEGVQDRAGENYHLQTSKSETSLLDSDTFVLITDSDVREAKSQGDKAKPRKNVPKNPLMPGMKWACQLVFRSKLTMHTAFDRRDNTEPASVTALAVSKDHRTVLVGDARGRVFSWSVPDQPGRAVADHWVRDDGSDACANCNIKFSIYERRHHCRNCGHLFCSRCSRFESEISRLRILKPVRVCQKCYQTLRHDK</sequence>
<evidence type="ECO:0000256" key="7">
    <source>
        <dbReference type="PROSITE-ProRule" id="PRU00221"/>
    </source>
</evidence>
<dbReference type="InterPro" id="IPR036372">
    <property type="entry name" value="BEACH_dom_sf"/>
</dbReference>
<dbReference type="InterPro" id="IPR013320">
    <property type="entry name" value="ConA-like_dom_sf"/>
</dbReference>
<dbReference type="CDD" id="cd01201">
    <property type="entry name" value="PH_BEACH"/>
    <property type="match status" value="1"/>
</dbReference>
<dbReference type="InterPro" id="IPR051944">
    <property type="entry name" value="BEACH_domain_protein"/>
</dbReference>
<evidence type="ECO:0000313" key="13">
    <source>
        <dbReference type="Proteomes" id="UP001497623"/>
    </source>
</evidence>
<evidence type="ECO:0000259" key="11">
    <source>
        <dbReference type="PROSITE" id="PS51783"/>
    </source>
</evidence>
<dbReference type="PROSITE" id="PS50082">
    <property type="entry name" value="WD_REPEATS_2"/>
    <property type="match status" value="2"/>
</dbReference>
<comment type="caution">
    <text evidence="12">The sequence shown here is derived from an EMBL/GenBank/DDBJ whole genome shotgun (WGS) entry which is preliminary data.</text>
</comment>
<evidence type="ECO:0000256" key="8">
    <source>
        <dbReference type="SAM" id="MobiDB-lite"/>
    </source>
</evidence>
<dbReference type="SUPFAM" id="SSF50978">
    <property type="entry name" value="WD40 repeat-like"/>
    <property type="match status" value="1"/>
</dbReference>
<feature type="non-terminal residue" evidence="12">
    <location>
        <position position="2423"/>
    </location>
</feature>
<dbReference type="SMART" id="SM00064">
    <property type="entry name" value="FYVE"/>
    <property type="match status" value="1"/>
</dbReference>
<dbReference type="Gene3D" id="1.10.1540.10">
    <property type="entry name" value="BEACH domain"/>
    <property type="match status" value="1"/>
</dbReference>